<dbReference type="Pfam" id="PF09694">
    <property type="entry name" value="Gcw_chp"/>
    <property type="match status" value="1"/>
</dbReference>
<evidence type="ECO:0000256" key="1">
    <source>
        <dbReference type="SAM" id="SignalP"/>
    </source>
</evidence>
<keyword evidence="3" id="KW-1185">Reference proteome</keyword>
<sequence>MKLRTISALTLAASSMFAASSAMAWESEDGQHSVSASVGLFSDYIFRGISLTDEDPAIQGSFDYSHSSGLYAGTWASNISTGADNSIEIDLYAGFANEFGDSGVGYDVSVLRYTYPGTSGSDGDYTEFLGSLSYSYFTAMIGYTSDIPDGSGHDVDEVYYNLAFDYELPYGIGFNAAVGYTDSERNDFSNKTPGTNLADSYVDYTIGLSKPFVGLDWSIAYVGTNSDGKDFEAGEGTSDDRFVASVSTSF</sequence>
<dbReference type="Proteomes" id="UP000198924">
    <property type="component" value="Unassembled WGS sequence"/>
</dbReference>
<evidence type="ECO:0000313" key="3">
    <source>
        <dbReference type="Proteomes" id="UP000198924"/>
    </source>
</evidence>
<dbReference type="STRING" id="45496.SAMN04488079_10461"/>
<evidence type="ECO:0000313" key="2">
    <source>
        <dbReference type="EMBL" id="SFK03212.1"/>
    </source>
</evidence>
<dbReference type="AlphaFoldDB" id="A0A1I3W703"/>
<dbReference type="EMBL" id="FOSH01000004">
    <property type="protein sequence ID" value="SFK03212.1"/>
    <property type="molecule type" value="Genomic_DNA"/>
</dbReference>
<dbReference type="NCBIfam" id="TIGR02001">
    <property type="entry name" value="gcw_chp"/>
    <property type="match status" value="1"/>
</dbReference>
<keyword evidence="1" id="KW-0732">Signal</keyword>
<gene>
    <name evidence="2" type="ORF">SAMN04488079_10461</name>
</gene>
<feature type="signal peptide" evidence="1">
    <location>
        <begin position="1"/>
        <end position="24"/>
    </location>
</feature>
<organism evidence="2 3">
    <name type="scientific">Methylophaga sulfidovorans</name>
    <dbReference type="NCBI Taxonomy" id="45496"/>
    <lineage>
        <taxon>Bacteria</taxon>
        <taxon>Pseudomonadati</taxon>
        <taxon>Pseudomonadota</taxon>
        <taxon>Gammaproteobacteria</taxon>
        <taxon>Thiotrichales</taxon>
        <taxon>Piscirickettsiaceae</taxon>
        <taxon>Methylophaga</taxon>
    </lineage>
</organism>
<feature type="chain" id="PRO_5011521422" description="TIGR02001 family outer membrane protein" evidence="1">
    <location>
        <begin position="25"/>
        <end position="250"/>
    </location>
</feature>
<dbReference type="InterPro" id="IPR010239">
    <property type="entry name" value="CHP02001"/>
</dbReference>
<name>A0A1I3W703_9GAMM</name>
<evidence type="ECO:0008006" key="4">
    <source>
        <dbReference type="Google" id="ProtNLM"/>
    </source>
</evidence>
<dbReference type="OrthoDB" id="9793561at2"/>
<reference evidence="3" key="1">
    <citation type="submission" date="2016-10" db="EMBL/GenBank/DDBJ databases">
        <authorList>
            <person name="Varghese N."/>
            <person name="Submissions S."/>
        </authorList>
    </citation>
    <scope>NUCLEOTIDE SEQUENCE [LARGE SCALE GENOMIC DNA]</scope>
    <source>
        <strain evidence="3">DSM 11578</strain>
    </source>
</reference>
<dbReference type="RefSeq" id="WP_091711914.1">
    <property type="nucleotide sequence ID" value="NZ_FOSH01000004.1"/>
</dbReference>
<proteinExistence type="predicted"/>
<accession>A0A1I3W703</accession>
<protein>
    <recommendedName>
        <fullName evidence="4">TIGR02001 family outer membrane protein</fullName>
    </recommendedName>
</protein>